<keyword evidence="9 14" id="KW-0675">Receptor</keyword>
<comment type="similarity">
    <text evidence="2">Belongs to the G-protein coupled receptor 3 family.</text>
</comment>
<evidence type="ECO:0000256" key="4">
    <source>
        <dbReference type="ARBA" id="ARBA00022692"/>
    </source>
</evidence>
<keyword evidence="3" id="KW-1003">Cell membrane</keyword>
<dbReference type="PROSITE" id="PS00981">
    <property type="entry name" value="G_PROTEIN_RECEP_F3_3"/>
    <property type="match status" value="2"/>
</dbReference>
<feature type="domain" description="G-protein coupled receptors family 3 profile" evidence="13">
    <location>
        <begin position="757"/>
        <end position="993"/>
    </location>
</feature>
<dbReference type="FunFam" id="2.10.50.30:FF:000002">
    <property type="entry name" value="Vomeronasal 2 receptor, h1"/>
    <property type="match status" value="1"/>
</dbReference>
<keyword evidence="4 12" id="KW-0812">Transmembrane</keyword>
<feature type="transmembrane region" description="Helical" evidence="12">
    <location>
        <begin position="872"/>
        <end position="889"/>
    </location>
</feature>
<comment type="caution">
    <text evidence="14">The sequence shown here is derived from an EMBL/GenBank/DDBJ whole genome shotgun (WGS) entry which is preliminary data.</text>
</comment>
<dbReference type="InterPro" id="IPR000337">
    <property type="entry name" value="GPCR_3"/>
</dbReference>
<dbReference type="AlphaFoldDB" id="A0A5C6PDN2"/>
<sequence length="1043" mass="116378">MSSTRVLVDNDYMAIPSAYCTRWNDRELKFARTAIFTVEEINRDGKLLPGVTLGYRLYNGCGSENLIRAAVEAVTGEGCSSQVQALLGHSSSGVSEDINLILSPFSIPQMVIPGLGDFLLSLKPSDEPQSDIVKAMWGDFFNCSFSPSSTSAACTGTEDLRTVTNDYTEVTHFRAENNVYKAVYLVAYALQGLLQCENGSNPTTGKPCVNKKEVQPKLVLEHIKYVNFTTKYGSKVFFDKNENSVAQYDLVNWQMREDGSVDIVTIGQYDTSFKGEELKVADVAKIVWGGKYKQVPRSVCREPCPPGTRKAINKLKPVCCFDCFECPDGTFSNQTAVRKNFGQTTRKTNVFPSPLKTPIVKANNSELSFLLLLSLKLCFLCSLTFIGRPSEWSCMLRHTAFGITFVLCISKLPDTFNEAKLITFSMLIFCAVWITFIPAYISSPGKLQNSFQPGFEANGDFIIGGMFPLHFNQEMPDLNNTYRPPPVKCNGVIPNDDYQVKAIAQLLVHFNWTWVGLLLCERDYGRFAAEGLLRELKSTKVCVAYQEIIPLVYNQLRVQEIMQVMRTSSAKVVVVFSAEVEMIPLLRDYMKQNITGIQWIARPGPFKNNTCAQRNNVQPWQLQHSLQEVAFKISGEVVDFDQRGDSIPYYDIINWQRGVDGSIEFVNVGLFDGSKPTGKELVIQEDRIVASCLPGTRKAIRKEVPVCCFDCIPCDTGKISNETDSVDCTFCPEDFWPNPNRTVCIPKKVEYLAYDSLGIALMVTSVVGACATIATFAVFFYHRNTAIVRVNNAELSFFILLSLVLCFLCSLVFIGEPTTWSCMLRHTAFSITFSLCFSCILGKTLVVLAAFTATRPGHNIMKWLGPKQQRTIIFSCTLVQVVICTAWLIDAPPAPFRNTEYEHSKIILECSVGSSVGFWCVLGYIGLQACLSFILAFLARKLPGNFNEAKFITFSMLIFCAVWLAFIPAYVSSPGNYSDAVESFAILASSFGLEFPWRADVSWDERDPNCPEDQQAEGDELCLVECIGKFTPNKCKEEAEEGQ</sequence>
<evidence type="ECO:0000256" key="11">
    <source>
        <dbReference type="ARBA" id="ARBA00023224"/>
    </source>
</evidence>
<dbReference type="EMBL" id="RHFK02000004">
    <property type="protein sequence ID" value="TWW77109.1"/>
    <property type="molecule type" value="Genomic_DNA"/>
</dbReference>
<dbReference type="PRINTS" id="PR00248">
    <property type="entry name" value="GPCRMGR"/>
</dbReference>
<evidence type="ECO:0000256" key="5">
    <source>
        <dbReference type="ARBA" id="ARBA00022729"/>
    </source>
</evidence>
<dbReference type="Gene3D" id="2.10.50.30">
    <property type="entry name" value="GPCR, family 3, nine cysteines domain"/>
    <property type="match status" value="2"/>
</dbReference>
<dbReference type="PROSITE" id="PS50259">
    <property type="entry name" value="G_PROTEIN_RECEP_F3_4"/>
    <property type="match status" value="3"/>
</dbReference>
<evidence type="ECO:0000256" key="2">
    <source>
        <dbReference type="ARBA" id="ARBA00007242"/>
    </source>
</evidence>
<organism evidence="14 15">
    <name type="scientific">Takifugu flavidus</name>
    <name type="common">sansaifugu</name>
    <dbReference type="NCBI Taxonomy" id="433684"/>
    <lineage>
        <taxon>Eukaryota</taxon>
        <taxon>Metazoa</taxon>
        <taxon>Chordata</taxon>
        <taxon>Craniata</taxon>
        <taxon>Vertebrata</taxon>
        <taxon>Euteleostomi</taxon>
        <taxon>Actinopterygii</taxon>
        <taxon>Neopterygii</taxon>
        <taxon>Teleostei</taxon>
        <taxon>Neoteleostei</taxon>
        <taxon>Acanthomorphata</taxon>
        <taxon>Eupercaria</taxon>
        <taxon>Tetraodontiformes</taxon>
        <taxon>Tetradontoidea</taxon>
        <taxon>Tetraodontidae</taxon>
        <taxon>Takifugu</taxon>
    </lineage>
</organism>
<keyword evidence="15" id="KW-1185">Reference proteome</keyword>
<dbReference type="PANTHER" id="PTHR24061">
    <property type="entry name" value="CALCIUM-SENSING RECEPTOR-RELATED"/>
    <property type="match status" value="1"/>
</dbReference>
<evidence type="ECO:0000256" key="9">
    <source>
        <dbReference type="ARBA" id="ARBA00023170"/>
    </source>
</evidence>
<dbReference type="Pfam" id="PF00003">
    <property type="entry name" value="7tm_3"/>
    <property type="match status" value="2"/>
</dbReference>
<dbReference type="InterPro" id="IPR028082">
    <property type="entry name" value="Peripla_BP_I"/>
</dbReference>
<evidence type="ECO:0000256" key="6">
    <source>
        <dbReference type="ARBA" id="ARBA00022989"/>
    </source>
</evidence>
<feature type="transmembrane region" description="Helical" evidence="12">
    <location>
        <begin position="916"/>
        <end position="939"/>
    </location>
</feature>
<keyword evidence="7" id="KW-0297">G-protein coupled receptor</keyword>
<keyword evidence="5" id="KW-0732">Signal</keyword>
<dbReference type="InterPro" id="IPR011500">
    <property type="entry name" value="GPCR_3_9-Cys_dom"/>
</dbReference>
<name>A0A5C6PDN2_9TELE</name>
<dbReference type="PRINTS" id="PR01535">
    <property type="entry name" value="VOMERONASL2R"/>
</dbReference>
<feature type="transmembrane region" description="Helical" evidence="12">
    <location>
        <begin position="793"/>
        <end position="815"/>
    </location>
</feature>
<dbReference type="InterPro" id="IPR000068">
    <property type="entry name" value="GPCR_3_Ca_sens_rcpt-rel"/>
</dbReference>
<dbReference type="InterPro" id="IPR001828">
    <property type="entry name" value="ANF_lig-bd_rcpt"/>
</dbReference>
<dbReference type="InterPro" id="IPR004073">
    <property type="entry name" value="GPCR_3_vmron_rcpt_2"/>
</dbReference>
<dbReference type="Proteomes" id="UP000324091">
    <property type="component" value="Chromosome 12"/>
</dbReference>
<accession>A0A5C6PDN2</accession>
<keyword evidence="10" id="KW-0325">Glycoprotein</keyword>
<evidence type="ECO:0000256" key="3">
    <source>
        <dbReference type="ARBA" id="ARBA00022475"/>
    </source>
</evidence>
<dbReference type="InterPro" id="IPR017979">
    <property type="entry name" value="GPCR_3_CS"/>
</dbReference>
<evidence type="ECO:0000256" key="12">
    <source>
        <dbReference type="SAM" id="Phobius"/>
    </source>
</evidence>
<feature type="domain" description="G-protein coupled receptors family 3 profile" evidence="13">
    <location>
        <begin position="413"/>
        <end position="448"/>
    </location>
</feature>
<evidence type="ECO:0000256" key="7">
    <source>
        <dbReference type="ARBA" id="ARBA00023040"/>
    </source>
</evidence>
<keyword evidence="8 12" id="KW-0472">Membrane</keyword>
<dbReference type="FunFam" id="3.40.50.2300:FF:000016">
    <property type="entry name" value="Taste 1 receptor member 2"/>
    <property type="match status" value="1"/>
</dbReference>
<dbReference type="GO" id="GO:0005886">
    <property type="term" value="C:plasma membrane"/>
    <property type="evidence" value="ECO:0007669"/>
    <property type="project" value="UniProtKB-SubCell"/>
</dbReference>
<comment type="subcellular location">
    <subcellularLocation>
        <location evidence="1">Cell membrane</location>
        <topology evidence="1">Multi-pass membrane protein</topology>
    </subcellularLocation>
</comment>
<dbReference type="InterPro" id="IPR038550">
    <property type="entry name" value="GPCR_3_9-Cys_sf"/>
</dbReference>
<proteinExistence type="inferred from homology"/>
<keyword evidence="6 12" id="KW-1133">Transmembrane helix</keyword>
<dbReference type="GO" id="GO:0004930">
    <property type="term" value="F:G protein-coupled receptor activity"/>
    <property type="evidence" value="ECO:0007669"/>
    <property type="project" value="UniProtKB-KW"/>
</dbReference>
<reference evidence="14 15" key="1">
    <citation type="submission" date="2019-04" db="EMBL/GenBank/DDBJ databases">
        <title>Chromosome genome assembly for Takifugu flavidus.</title>
        <authorList>
            <person name="Xiao S."/>
        </authorList>
    </citation>
    <scope>NUCLEOTIDE SEQUENCE [LARGE SCALE GENOMIC DNA]</scope>
    <source>
        <strain evidence="14">HTHZ2018</strain>
        <tissue evidence="14">Muscle</tissue>
    </source>
</reference>
<evidence type="ECO:0000256" key="10">
    <source>
        <dbReference type="ARBA" id="ARBA00023180"/>
    </source>
</evidence>
<feature type="transmembrane region" description="Helical" evidence="12">
    <location>
        <begin position="827"/>
        <end position="851"/>
    </location>
</feature>
<dbReference type="InterPro" id="IPR017978">
    <property type="entry name" value="GPCR_3_C"/>
</dbReference>
<gene>
    <name evidence="14" type="ORF">D4764_12G0004990</name>
</gene>
<evidence type="ECO:0000313" key="15">
    <source>
        <dbReference type="Proteomes" id="UP000324091"/>
    </source>
</evidence>
<dbReference type="Pfam" id="PF07562">
    <property type="entry name" value="NCD3G"/>
    <property type="match status" value="2"/>
</dbReference>
<dbReference type="PANTHER" id="PTHR24061:SF504">
    <property type="entry name" value="EXTRACELLULAR CALCIUM-SENSING RECEPTOR ISOFORM X2-RELATED"/>
    <property type="match status" value="1"/>
</dbReference>
<evidence type="ECO:0000313" key="14">
    <source>
        <dbReference type="EMBL" id="TWW77109.1"/>
    </source>
</evidence>
<evidence type="ECO:0000256" key="1">
    <source>
        <dbReference type="ARBA" id="ARBA00004651"/>
    </source>
</evidence>
<dbReference type="CDD" id="cd15283">
    <property type="entry name" value="7tmC_V2R_pheromone"/>
    <property type="match status" value="1"/>
</dbReference>
<feature type="domain" description="G-protein coupled receptors family 3 profile" evidence="13">
    <location>
        <begin position="350"/>
        <end position="412"/>
    </location>
</feature>
<dbReference type="SUPFAM" id="SSF53822">
    <property type="entry name" value="Periplasmic binding protein-like I"/>
    <property type="match status" value="3"/>
</dbReference>
<dbReference type="Pfam" id="PF01094">
    <property type="entry name" value="ANF_receptor"/>
    <property type="match status" value="3"/>
</dbReference>
<dbReference type="Gene3D" id="3.40.50.2300">
    <property type="match status" value="2"/>
</dbReference>
<evidence type="ECO:0000259" key="13">
    <source>
        <dbReference type="PROSITE" id="PS50259"/>
    </source>
</evidence>
<feature type="transmembrane region" description="Helical" evidence="12">
    <location>
        <begin position="757"/>
        <end position="781"/>
    </location>
</feature>
<evidence type="ECO:0000256" key="8">
    <source>
        <dbReference type="ARBA" id="ARBA00023136"/>
    </source>
</evidence>
<keyword evidence="11" id="KW-0807">Transducer</keyword>
<protein>
    <submittedName>
        <fullName evidence="14">Extracellular calcium-sensing receptor</fullName>
    </submittedName>
</protein>
<feature type="transmembrane region" description="Helical" evidence="12">
    <location>
        <begin position="951"/>
        <end position="971"/>
    </location>
</feature>